<organism evidence="12 13">
    <name type="scientific">Vairimorpha ceranae</name>
    <dbReference type="NCBI Taxonomy" id="40302"/>
    <lineage>
        <taxon>Eukaryota</taxon>
        <taxon>Fungi</taxon>
        <taxon>Fungi incertae sedis</taxon>
        <taxon>Microsporidia</taxon>
        <taxon>Nosematidae</taxon>
        <taxon>Vairimorpha</taxon>
    </lineage>
</organism>
<keyword evidence="13" id="KW-1185">Reference proteome</keyword>
<evidence type="ECO:0000313" key="13">
    <source>
        <dbReference type="Proteomes" id="UP000034350"/>
    </source>
</evidence>
<feature type="binding site" evidence="7">
    <location>
        <position position="271"/>
    </location>
    <ligand>
        <name>NAD(+)</name>
        <dbReference type="ChEBI" id="CHEBI:57540"/>
    </ligand>
</feature>
<dbReference type="EC" id="1.1.1.8" evidence="9"/>
<comment type="similarity">
    <text evidence="1 8">Belongs to the NAD-dependent glycerol-3-phosphate dehydrogenase family.</text>
</comment>
<keyword evidence="3 7" id="KW-0520">NAD</keyword>
<dbReference type="GO" id="GO:0005829">
    <property type="term" value="C:cytosol"/>
    <property type="evidence" value="ECO:0007669"/>
    <property type="project" value="TreeGrafter"/>
</dbReference>
<dbReference type="InterPro" id="IPR036291">
    <property type="entry name" value="NAD(P)-bd_dom_sf"/>
</dbReference>
<protein>
    <recommendedName>
        <fullName evidence="9">Glycerol-3-phosphate dehydrogenase [NAD(+)]</fullName>
        <ecNumber evidence="9">1.1.1.8</ecNumber>
    </recommendedName>
</protein>
<feature type="domain" description="Glycerol-3-phosphate dehydrogenase NAD-dependent C-terminal" evidence="11">
    <location>
        <begin position="196"/>
        <end position="340"/>
    </location>
</feature>
<keyword evidence="2 8" id="KW-0560">Oxidoreductase</keyword>
<dbReference type="Pfam" id="PF07479">
    <property type="entry name" value="NAD_Gly3P_dh_C"/>
    <property type="match status" value="1"/>
</dbReference>
<accession>A0A0F9W956</accession>
<sequence length="343" mass="38551">MKKVGIIGTGNWGTTLGFLVSKNVISNLKYFKKEILIYGIVEEFEGKSMDKLINEDHENKKYLPGIKLPDNLCYTSDIQLFSDIDIIIVALPHQFIDSLIKFKEYLKKDIIVLSVVKGVIEYKVSFTLVSDYINEIWGCSTNVLMGANIASDVAKGLLGNILYKCEGTLGYHQEYDRDVLFRLLNCKYYKISCTKDVVGVELCGSLKNIIALGYGVTVGLGCSKNTSISFLRCGLGEIKKFLNFFFPATSSETLFQSCGIADLIVSCSMGRNYKFGKAKAEEDISLEDFEKKIGNQKIQGVGTANCIYNYLITKERKDDFPIIKMIWSIFCDNEECDKILDSF</sequence>
<dbReference type="VEuPathDB" id="MicrosporidiaDB:AAJ76_970003126"/>
<evidence type="ECO:0000256" key="4">
    <source>
        <dbReference type="ARBA" id="ARBA00048683"/>
    </source>
</evidence>
<evidence type="ECO:0000256" key="8">
    <source>
        <dbReference type="RuleBase" id="RU000437"/>
    </source>
</evidence>
<gene>
    <name evidence="12" type="ORF">AAJ76_970003126</name>
</gene>
<dbReference type="PRINTS" id="PR00077">
    <property type="entry name" value="GPDHDRGNASE"/>
</dbReference>
<dbReference type="InterPro" id="IPR006168">
    <property type="entry name" value="G3P_DH_NAD-dep"/>
</dbReference>
<dbReference type="PANTHER" id="PTHR11728">
    <property type="entry name" value="GLYCEROL-3-PHOSPHATE DEHYDROGENASE"/>
    <property type="match status" value="1"/>
</dbReference>
<feature type="binding site" evidence="7">
    <location>
        <position position="95"/>
    </location>
    <ligand>
        <name>NAD(+)</name>
        <dbReference type="ChEBI" id="CHEBI:57540"/>
    </ligand>
</feature>
<dbReference type="FunFam" id="1.10.1040.10:FF:000004">
    <property type="entry name" value="Glycerol-3-phosphate dehydrogenase [NAD(+)]"/>
    <property type="match status" value="1"/>
</dbReference>
<dbReference type="GO" id="GO:0005975">
    <property type="term" value="P:carbohydrate metabolic process"/>
    <property type="evidence" value="ECO:0007669"/>
    <property type="project" value="InterPro"/>
</dbReference>
<dbReference type="GeneID" id="36321643"/>
<evidence type="ECO:0000256" key="1">
    <source>
        <dbReference type="ARBA" id="ARBA00011009"/>
    </source>
</evidence>
<evidence type="ECO:0000313" key="12">
    <source>
        <dbReference type="EMBL" id="KKO74221.1"/>
    </source>
</evidence>
<name>A0A0F9W956_9MICR</name>
<feature type="binding site" evidence="7">
    <location>
        <begin position="8"/>
        <end position="13"/>
    </location>
    <ligand>
        <name>NAD(+)</name>
        <dbReference type="ChEBI" id="CHEBI:57540"/>
    </ligand>
</feature>
<dbReference type="GO" id="GO:0046168">
    <property type="term" value="P:glycerol-3-phosphate catabolic process"/>
    <property type="evidence" value="ECO:0007669"/>
    <property type="project" value="UniProtKB-UniRule"/>
</dbReference>
<dbReference type="Gene3D" id="1.10.1040.10">
    <property type="entry name" value="N-(1-d-carboxylethyl)-l-norvaline Dehydrogenase, domain 2"/>
    <property type="match status" value="1"/>
</dbReference>
<feature type="binding site" evidence="7">
    <location>
        <position position="297"/>
    </location>
    <ligand>
        <name>NAD(+)</name>
        <dbReference type="ChEBI" id="CHEBI:57540"/>
    </ligand>
</feature>
<evidence type="ECO:0000256" key="9">
    <source>
        <dbReference type="RuleBase" id="RU361243"/>
    </source>
</evidence>
<dbReference type="InterPro" id="IPR011128">
    <property type="entry name" value="G3P_DH_NAD-dep_N"/>
</dbReference>
<dbReference type="SUPFAM" id="SSF51735">
    <property type="entry name" value="NAD(P)-binding Rossmann-fold domains"/>
    <property type="match status" value="1"/>
</dbReference>
<feature type="domain" description="Glycerol-3-phosphate dehydrogenase NAD-dependent N-terminal" evidence="10">
    <location>
        <begin position="3"/>
        <end position="165"/>
    </location>
</feature>
<evidence type="ECO:0000256" key="2">
    <source>
        <dbReference type="ARBA" id="ARBA00023002"/>
    </source>
</evidence>
<feature type="binding site" evidence="7">
    <location>
        <position position="299"/>
    </location>
    <ligand>
        <name>NAD(+)</name>
        <dbReference type="ChEBI" id="CHEBI:57540"/>
    </ligand>
</feature>
<comment type="caution">
    <text evidence="12">The sequence shown here is derived from an EMBL/GenBank/DDBJ whole genome shotgun (WGS) entry which is preliminary data.</text>
</comment>
<reference evidence="12 13" key="1">
    <citation type="journal article" date="2015" name="Environ. Microbiol.">
        <title>Genome analyses suggest the presence of polyploidy and recent human-driven expansions in eight global populations of the honeybee pathogen Nosema ceranae.</title>
        <authorList>
            <person name="Pelin A."/>
            <person name="Selman M."/>
            <person name="Aris-Brosou S."/>
            <person name="Farinelli L."/>
            <person name="Corradi N."/>
        </authorList>
    </citation>
    <scope>NUCLEOTIDE SEQUENCE [LARGE SCALE GENOMIC DNA]</scope>
    <source>
        <strain evidence="12 13">PA08 1199</strain>
    </source>
</reference>
<dbReference type="NCBIfam" id="TIGR03376">
    <property type="entry name" value="glycerol3P_DH"/>
    <property type="match status" value="1"/>
</dbReference>
<evidence type="ECO:0000256" key="6">
    <source>
        <dbReference type="PIRSR" id="PIRSR000114-2"/>
    </source>
</evidence>
<dbReference type="InterPro" id="IPR013328">
    <property type="entry name" value="6PGD_dom2"/>
</dbReference>
<dbReference type="Gene3D" id="3.40.50.720">
    <property type="entry name" value="NAD(P)-binding Rossmann-like Domain"/>
    <property type="match status" value="1"/>
</dbReference>
<proteinExistence type="inferred from homology"/>
<feature type="active site" description="Proton acceptor" evidence="5">
    <location>
        <position position="207"/>
    </location>
</feature>
<dbReference type="InterPro" id="IPR008927">
    <property type="entry name" value="6-PGluconate_DH-like_C_sf"/>
</dbReference>
<evidence type="ECO:0000256" key="5">
    <source>
        <dbReference type="PIRSR" id="PIRSR000114-1"/>
    </source>
</evidence>
<dbReference type="GO" id="GO:0141152">
    <property type="term" value="F:glycerol-3-phosphate dehydrogenase (NAD+) activity"/>
    <property type="evidence" value="ECO:0007669"/>
    <property type="project" value="UniProtKB-UniRule"/>
</dbReference>
<dbReference type="PIRSF" id="PIRSF000114">
    <property type="entry name" value="Glycerol-3-P_dh"/>
    <property type="match status" value="1"/>
</dbReference>
<dbReference type="InterPro" id="IPR006109">
    <property type="entry name" value="G3P_DH_NAD-dep_C"/>
</dbReference>
<feature type="binding site" evidence="6">
    <location>
        <begin position="271"/>
        <end position="272"/>
    </location>
    <ligand>
        <name>substrate</name>
    </ligand>
</feature>
<evidence type="ECO:0000259" key="10">
    <source>
        <dbReference type="Pfam" id="PF01210"/>
    </source>
</evidence>
<dbReference type="AlphaFoldDB" id="A0A0F9W956"/>
<dbReference type="RefSeq" id="XP_024329963.1">
    <property type="nucleotide sequence ID" value="XM_024476686.1"/>
</dbReference>
<dbReference type="InterPro" id="IPR017751">
    <property type="entry name" value="G3P_DH_NAD-dep_euk"/>
</dbReference>
<evidence type="ECO:0000259" key="11">
    <source>
        <dbReference type="Pfam" id="PF07479"/>
    </source>
</evidence>
<feature type="binding site" evidence="7">
    <location>
        <position position="150"/>
    </location>
    <ligand>
        <name>NAD(+)</name>
        <dbReference type="ChEBI" id="CHEBI:57540"/>
    </ligand>
</feature>
<evidence type="ECO:0000256" key="3">
    <source>
        <dbReference type="ARBA" id="ARBA00023027"/>
    </source>
</evidence>
<feature type="binding site" evidence="6">
    <location>
        <position position="117"/>
    </location>
    <ligand>
        <name>substrate</name>
    </ligand>
</feature>
<dbReference type="EMBL" id="JPQZ01000097">
    <property type="protein sequence ID" value="KKO74221.1"/>
    <property type="molecule type" value="Genomic_DNA"/>
</dbReference>
<dbReference type="VEuPathDB" id="MicrosporidiaDB:NCER_102351"/>
<dbReference type="PANTHER" id="PTHR11728:SF8">
    <property type="entry name" value="GLYCEROL-3-PHOSPHATE DEHYDROGENASE [NAD(+)]-RELATED"/>
    <property type="match status" value="1"/>
</dbReference>
<comment type="catalytic activity">
    <reaction evidence="4 9">
        <text>sn-glycerol 3-phosphate + NAD(+) = dihydroxyacetone phosphate + NADH + H(+)</text>
        <dbReference type="Rhea" id="RHEA:11092"/>
        <dbReference type="ChEBI" id="CHEBI:15378"/>
        <dbReference type="ChEBI" id="CHEBI:57540"/>
        <dbReference type="ChEBI" id="CHEBI:57597"/>
        <dbReference type="ChEBI" id="CHEBI:57642"/>
        <dbReference type="ChEBI" id="CHEBI:57945"/>
        <dbReference type="EC" id="1.1.1.8"/>
    </reaction>
</comment>
<dbReference type="GO" id="GO:0051287">
    <property type="term" value="F:NAD binding"/>
    <property type="evidence" value="ECO:0007669"/>
    <property type="project" value="UniProtKB-UniRule"/>
</dbReference>
<evidence type="ECO:0000256" key="7">
    <source>
        <dbReference type="PIRSR" id="PIRSR000114-3"/>
    </source>
</evidence>
<dbReference type="SUPFAM" id="SSF48179">
    <property type="entry name" value="6-phosphogluconate dehydrogenase C-terminal domain-like"/>
    <property type="match status" value="1"/>
</dbReference>
<dbReference type="Proteomes" id="UP000034350">
    <property type="component" value="Unassembled WGS sequence"/>
</dbReference>
<dbReference type="Pfam" id="PF01210">
    <property type="entry name" value="NAD_Gly3P_dh_N"/>
    <property type="match status" value="1"/>
</dbReference>
<dbReference type="OrthoDB" id="10263760at2759"/>
<dbReference type="GO" id="GO:0042803">
    <property type="term" value="F:protein homodimerization activity"/>
    <property type="evidence" value="ECO:0007669"/>
    <property type="project" value="InterPro"/>
</dbReference>
<dbReference type="VEuPathDB" id="MicrosporidiaDB:G9O61_00g021890"/>